<name>A0AAE0NDQ9_9PEZI</name>
<reference evidence="4" key="2">
    <citation type="submission" date="2023-06" db="EMBL/GenBank/DDBJ databases">
        <authorList>
            <consortium name="Lawrence Berkeley National Laboratory"/>
            <person name="Haridas S."/>
            <person name="Hensen N."/>
            <person name="Bonometti L."/>
            <person name="Westerberg I."/>
            <person name="Brannstrom I.O."/>
            <person name="Guillou S."/>
            <person name="Cros-Aarteil S."/>
            <person name="Calhoun S."/>
            <person name="Kuo A."/>
            <person name="Mondo S."/>
            <person name="Pangilinan J."/>
            <person name="Riley R."/>
            <person name="Labutti K."/>
            <person name="Andreopoulos B."/>
            <person name="Lipzen A."/>
            <person name="Chen C."/>
            <person name="Yanf M."/>
            <person name="Daum C."/>
            <person name="Ng V."/>
            <person name="Clum A."/>
            <person name="Steindorff A."/>
            <person name="Ohm R."/>
            <person name="Martin F."/>
            <person name="Silar P."/>
            <person name="Natvig D."/>
            <person name="Lalanne C."/>
            <person name="Gautier V."/>
            <person name="Ament-Velasquez S.L."/>
            <person name="Kruys A."/>
            <person name="Hutchinson M.I."/>
            <person name="Powell A.J."/>
            <person name="Barry K."/>
            <person name="Miller A.N."/>
            <person name="Grigoriev I.V."/>
            <person name="Debuchy R."/>
            <person name="Gladieux P."/>
            <person name="Thoren M.H."/>
            <person name="Johannesson H."/>
        </authorList>
    </citation>
    <scope>NUCLEOTIDE SEQUENCE</scope>
    <source>
        <strain evidence="4">CBS 958.72</strain>
    </source>
</reference>
<organism evidence="4 5">
    <name type="scientific">Lasiosphaeria ovina</name>
    <dbReference type="NCBI Taxonomy" id="92902"/>
    <lineage>
        <taxon>Eukaryota</taxon>
        <taxon>Fungi</taxon>
        <taxon>Dikarya</taxon>
        <taxon>Ascomycota</taxon>
        <taxon>Pezizomycotina</taxon>
        <taxon>Sordariomycetes</taxon>
        <taxon>Sordariomycetidae</taxon>
        <taxon>Sordariales</taxon>
        <taxon>Lasiosphaeriaceae</taxon>
        <taxon>Lasiosphaeria</taxon>
    </lineage>
</organism>
<proteinExistence type="predicted"/>
<feature type="repeat" description="ANK" evidence="3">
    <location>
        <begin position="40"/>
        <end position="72"/>
    </location>
</feature>
<dbReference type="PROSITE" id="PS50297">
    <property type="entry name" value="ANK_REP_REGION"/>
    <property type="match status" value="2"/>
</dbReference>
<feature type="repeat" description="ANK" evidence="3">
    <location>
        <begin position="73"/>
        <end position="105"/>
    </location>
</feature>
<protein>
    <submittedName>
        <fullName evidence="4">Ankyrin repeat-containing domain protein</fullName>
    </submittedName>
</protein>
<dbReference type="Pfam" id="PF12796">
    <property type="entry name" value="Ank_2"/>
    <property type="match status" value="1"/>
</dbReference>
<feature type="non-terminal residue" evidence="4">
    <location>
        <position position="1"/>
    </location>
</feature>
<dbReference type="PANTHER" id="PTHR24201:SF13">
    <property type="entry name" value="ANKYRIN REPEAT DOMAIN-CONTAINING PROTEIN 6-LIKE"/>
    <property type="match status" value="1"/>
</dbReference>
<dbReference type="InterPro" id="IPR002110">
    <property type="entry name" value="Ankyrin_rpt"/>
</dbReference>
<evidence type="ECO:0000256" key="2">
    <source>
        <dbReference type="ARBA" id="ARBA00023043"/>
    </source>
</evidence>
<dbReference type="PANTHER" id="PTHR24201">
    <property type="entry name" value="ANK_REP_REGION DOMAIN-CONTAINING PROTEIN"/>
    <property type="match status" value="1"/>
</dbReference>
<gene>
    <name evidence="4" type="ORF">B0T24DRAFT_495653</name>
</gene>
<evidence type="ECO:0000313" key="4">
    <source>
        <dbReference type="EMBL" id="KAK3379621.1"/>
    </source>
</evidence>
<sequence>DAKDGFESTPIHDAVLSVNHLTLDQALRQEPTSLNQHDGTGFTPLHWAVLRDDVDSISTLLAWKTDVDCRDIEGNTPLHIACRSTKLQAVRLLLAAKCSVSLPNDFSSTPLHATHMIRKLQILIRAGTDINSRDYRLRAPVHWASRVAWVCPYFSILRDAGADLSVVDTNGQSILH</sequence>
<dbReference type="EMBL" id="JAULSN010000002">
    <property type="protein sequence ID" value="KAK3379621.1"/>
    <property type="molecule type" value="Genomic_DNA"/>
</dbReference>
<dbReference type="Proteomes" id="UP001287356">
    <property type="component" value="Unassembled WGS sequence"/>
</dbReference>
<accession>A0AAE0NDQ9</accession>
<feature type="non-terminal residue" evidence="4">
    <location>
        <position position="176"/>
    </location>
</feature>
<keyword evidence="2 3" id="KW-0040">ANK repeat</keyword>
<evidence type="ECO:0000256" key="1">
    <source>
        <dbReference type="ARBA" id="ARBA00022737"/>
    </source>
</evidence>
<comment type="caution">
    <text evidence="4">The sequence shown here is derived from an EMBL/GenBank/DDBJ whole genome shotgun (WGS) entry which is preliminary data.</text>
</comment>
<evidence type="ECO:0000313" key="5">
    <source>
        <dbReference type="Proteomes" id="UP001287356"/>
    </source>
</evidence>
<reference evidence="4" key="1">
    <citation type="journal article" date="2023" name="Mol. Phylogenet. Evol.">
        <title>Genome-scale phylogeny and comparative genomics of the fungal order Sordariales.</title>
        <authorList>
            <person name="Hensen N."/>
            <person name="Bonometti L."/>
            <person name="Westerberg I."/>
            <person name="Brannstrom I.O."/>
            <person name="Guillou S."/>
            <person name="Cros-Aarteil S."/>
            <person name="Calhoun S."/>
            <person name="Haridas S."/>
            <person name="Kuo A."/>
            <person name="Mondo S."/>
            <person name="Pangilinan J."/>
            <person name="Riley R."/>
            <person name="LaButti K."/>
            <person name="Andreopoulos B."/>
            <person name="Lipzen A."/>
            <person name="Chen C."/>
            <person name="Yan M."/>
            <person name="Daum C."/>
            <person name="Ng V."/>
            <person name="Clum A."/>
            <person name="Steindorff A."/>
            <person name="Ohm R.A."/>
            <person name="Martin F."/>
            <person name="Silar P."/>
            <person name="Natvig D.O."/>
            <person name="Lalanne C."/>
            <person name="Gautier V."/>
            <person name="Ament-Velasquez S.L."/>
            <person name="Kruys A."/>
            <person name="Hutchinson M.I."/>
            <person name="Powell A.J."/>
            <person name="Barry K."/>
            <person name="Miller A.N."/>
            <person name="Grigoriev I.V."/>
            <person name="Debuchy R."/>
            <person name="Gladieux P."/>
            <person name="Hiltunen Thoren M."/>
            <person name="Johannesson H."/>
        </authorList>
    </citation>
    <scope>NUCLEOTIDE SEQUENCE</scope>
    <source>
        <strain evidence="4">CBS 958.72</strain>
    </source>
</reference>
<keyword evidence="1" id="KW-0677">Repeat</keyword>
<dbReference type="Gene3D" id="1.25.40.20">
    <property type="entry name" value="Ankyrin repeat-containing domain"/>
    <property type="match status" value="2"/>
</dbReference>
<dbReference type="SMART" id="SM00248">
    <property type="entry name" value="ANK"/>
    <property type="match status" value="3"/>
</dbReference>
<dbReference type="PROSITE" id="PS50088">
    <property type="entry name" value="ANK_REPEAT"/>
    <property type="match status" value="2"/>
</dbReference>
<dbReference type="SUPFAM" id="SSF48403">
    <property type="entry name" value="Ankyrin repeat"/>
    <property type="match status" value="1"/>
</dbReference>
<evidence type="ECO:0000256" key="3">
    <source>
        <dbReference type="PROSITE-ProRule" id="PRU00023"/>
    </source>
</evidence>
<keyword evidence="5" id="KW-1185">Reference proteome</keyword>
<dbReference type="InterPro" id="IPR036770">
    <property type="entry name" value="Ankyrin_rpt-contain_sf"/>
</dbReference>
<dbReference type="InterPro" id="IPR050776">
    <property type="entry name" value="Ank_Repeat/CDKN_Inhibitor"/>
</dbReference>
<dbReference type="AlphaFoldDB" id="A0AAE0NDQ9"/>